<dbReference type="Proteomes" id="UP000199440">
    <property type="component" value="Unassembled WGS sequence"/>
</dbReference>
<reference evidence="2 3" key="1">
    <citation type="submission" date="2016-10" db="EMBL/GenBank/DDBJ databases">
        <authorList>
            <person name="de Groot N.N."/>
        </authorList>
    </citation>
    <scope>NUCLEOTIDE SEQUENCE [LARGE SCALE GENOMIC DNA]</scope>
    <source>
        <strain evidence="2 3">DSM 19886</strain>
    </source>
</reference>
<dbReference type="RefSeq" id="WP_089888480.1">
    <property type="nucleotide sequence ID" value="NZ_FNGV01000004.1"/>
</dbReference>
<gene>
    <name evidence="2" type="ORF">SAMN04488514_104126</name>
</gene>
<dbReference type="AlphaFoldDB" id="A0A1G9PS77"/>
<evidence type="ECO:0000313" key="2">
    <source>
        <dbReference type="EMBL" id="SDM01634.1"/>
    </source>
</evidence>
<sequence length="278" mass="30504">MLKVKKLKVLKFGTGNLNLVAISNRHKLISTKIIIGWLSLFLWGCNSENAPDCFQNSGDIVRMEIAVPDFSQITVFEKVALILKEGTEQKVEIESGEFLIEGVSAEVQEGRLLLRNDNGCNLLREYDLTKVYITSPNITEIRSSSGLPVESEGALGYPSLMLISESYVNTESETTDGEFDLQLASENVSIVVNGITYFKLAGTTENLNINIAAGDSRIEAESLVAQNIILNHRGTNDVLINPQLSLSGVIRGTGDVISVSRPPEINVEELFNGRLIFK</sequence>
<evidence type="ECO:0000259" key="1">
    <source>
        <dbReference type="Pfam" id="PF10988"/>
    </source>
</evidence>
<dbReference type="Gene3D" id="2.160.20.120">
    <property type="match status" value="1"/>
</dbReference>
<evidence type="ECO:0000313" key="3">
    <source>
        <dbReference type="Proteomes" id="UP000199440"/>
    </source>
</evidence>
<name>A0A1G9PS77_9FLAO</name>
<dbReference type="OrthoDB" id="1466971at2"/>
<dbReference type="Pfam" id="PF10988">
    <property type="entry name" value="DUF2807"/>
    <property type="match status" value="1"/>
</dbReference>
<feature type="domain" description="Putative auto-transporter adhesin head GIN" evidence="1">
    <location>
        <begin position="69"/>
        <end position="262"/>
    </location>
</feature>
<organism evidence="2 3">
    <name type="scientific">Kriegella aquimaris</name>
    <dbReference type="NCBI Taxonomy" id="192904"/>
    <lineage>
        <taxon>Bacteria</taxon>
        <taxon>Pseudomonadati</taxon>
        <taxon>Bacteroidota</taxon>
        <taxon>Flavobacteriia</taxon>
        <taxon>Flavobacteriales</taxon>
        <taxon>Flavobacteriaceae</taxon>
        <taxon>Kriegella</taxon>
    </lineage>
</organism>
<dbReference type="EMBL" id="FNGV01000004">
    <property type="protein sequence ID" value="SDM01634.1"/>
    <property type="molecule type" value="Genomic_DNA"/>
</dbReference>
<dbReference type="InterPro" id="IPR021255">
    <property type="entry name" value="DUF2807"/>
</dbReference>
<keyword evidence="3" id="KW-1185">Reference proteome</keyword>
<proteinExistence type="predicted"/>
<dbReference type="STRING" id="192904.SAMN04488514_104126"/>
<accession>A0A1G9PS77</accession>
<protein>
    <submittedName>
        <fullName evidence="2">Putative auto-transporter adhesin, head GIN domain</fullName>
    </submittedName>
</protein>